<accession>A0A921R1T6</accession>
<dbReference type="SUPFAM" id="SSF81383">
    <property type="entry name" value="F-box domain"/>
    <property type="match status" value="1"/>
</dbReference>
<dbReference type="Proteomes" id="UP000807115">
    <property type="component" value="Chromosome 4"/>
</dbReference>
<feature type="region of interest" description="Disordered" evidence="1">
    <location>
        <begin position="259"/>
        <end position="298"/>
    </location>
</feature>
<comment type="caution">
    <text evidence="3">The sequence shown here is derived from an EMBL/GenBank/DDBJ whole genome shotgun (WGS) entry which is preliminary data.</text>
</comment>
<evidence type="ECO:0000256" key="1">
    <source>
        <dbReference type="SAM" id="MobiDB-lite"/>
    </source>
</evidence>
<feature type="compositionally biased region" description="Acidic residues" evidence="1">
    <location>
        <begin position="263"/>
        <end position="278"/>
    </location>
</feature>
<dbReference type="InterPro" id="IPR005174">
    <property type="entry name" value="KIB1-4_b-propeller"/>
</dbReference>
<dbReference type="PANTHER" id="PTHR33110">
    <property type="entry name" value="F-BOX/KELCH-REPEAT PROTEIN-RELATED"/>
    <property type="match status" value="1"/>
</dbReference>
<reference evidence="3" key="1">
    <citation type="journal article" date="2019" name="BMC Genomics">
        <title>A new reference genome for Sorghum bicolor reveals high levels of sequence similarity between sweet and grain genotypes: implications for the genetics of sugar metabolism.</title>
        <authorList>
            <person name="Cooper E.A."/>
            <person name="Brenton Z.W."/>
            <person name="Flinn B.S."/>
            <person name="Jenkins J."/>
            <person name="Shu S."/>
            <person name="Flowers D."/>
            <person name="Luo F."/>
            <person name="Wang Y."/>
            <person name="Xia P."/>
            <person name="Barry K."/>
            <person name="Daum C."/>
            <person name="Lipzen A."/>
            <person name="Yoshinaga Y."/>
            <person name="Schmutz J."/>
            <person name="Saski C."/>
            <person name="Vermerris W."/>
            <person name="Kresovich S."/>
        </authorList>
    </citation>
    <scope>NUCLEOTIDE SEQUENCE</scope>
</reference>
<evidence type="ECO:0000313" key="3">
    <source>
        <dbReference type="EMBL" id="KAG0531706.1"/>
    </source>
</evidence>
<evidence type="ECO:0000313" key="4">
    <source>
        <dbReference type="Proteomes" id="UP000807115"/>
    </source>
</evidence>
<protein>
    <recommendedName>
        <fullName evidence="2">KIB1-4 beta-propeller domain-containing protein</fullName>
    </recommendedName>
</protein>
<evidence type="ECO:0000259" key="2">
    <source>
        <dbReference type="Pfam" id="PF03478"/>
    </source>
</evidence>
<sequence length="448" mass="50337">MAAISPPPPPPLRPWCDLLPELLGQVLVRLPFPADRARFRAVCRGWHSAAALHVRQLPWLVLRDGSFCTVGAGGAFFHRTAMPGLPDGVTVVGSADGGWLLLDRTDCAYRRGDVFALRYKTPRRDVRHAHSYLLLNPFSGAGATPLPLPELDAVVGTVSEVFEIYRVAMRSSSTPDDLIAVVTSSGDCNVILCRPGKGTYVMCYRRVFDAAFVGDQWLYGITRDEELLAFRLAEDDDGKPVVTKEKRVIKATSPLPEAHYWDWMDDDDDEDDDEDDDNNNYSADDGGGGEDDAPNQEEEYNSNYNVDALVLDGTERSFDTQVPYRGDIITTTRMLVKSRDGELLMVRRQVFSPIRSEPYIMSVKVIKADVNMGEWISVGLAKDEAFFLSRGFCKSTIVFGDIQAGSIYFDDINDVVDTRLWTRRAFRLPWARRLFTWMTWIFPPKMVV</sequence>
<feature type="compositionally biased region" description="Acidic residues" evidence="1">
    <location>
        <begin position="287"/>
        <end position="298"/>
    </location>
</feature>
<gene>
    <name evidence="3" type="ORF">BDA96_04G045300</name>
</gene>
<dbReference type="InterPro" id="IPR036047">
    <property type="entry name" value="F-box-like_dom_sf"/>
</dbReference>
<dbReference type="PANTHER" id="PTHR33110:SF82">
    <property type="entry name" value="OS07G0500250 PROTEIN"/>
    <property type="match status" value="1"/>
</dbReference>
<dbReference type="Pfam" id="PF03478">
    <property type="entry name" value="Beta-prop_KIB1-4"/>
    <property type="match status" value="1"/>
</dbReference>
<organism evidence="3 4">
    <name type="scientific">Sorghum bicolor</name>
    <name type="common">Sorghum</name>
    <name type="synonym">Sorghum vulgare</name>
    <dbReference type="NCBI Taxonomy" id="4558"/>
    <lineage>
        <taxon>Eukaryota</taxon>
        <taxon>Viridiplantae</taxon>
        <taxon>Streptophyta</taxon>
        <taxon>Embryophyta</taxon>
        <taxon>Tracheophyta</taxon>
        <taxon>Spermatophyta</taxon>
        <taxon>Magnoliopsida</taxon>
        <taxon>Liliopsida</taxon>
        <taxon>Poales</taxon>
        <taxon>Poaceae</taxon>
        <taxon>PACMAD clade</taxon>
        <taxon>Panicoideae</taxon>
        <taxon>Andropogonodae</taxon>
        <taxon>Andropogoneae</taxon>
        <taxon>Sorghinae</taxon>
        <taxon>Sorghum</taxon>
    </lineage>
</organism>
<dbReference type="AlphaFoldDB" id="A0A921R1T6"/>
<reference evidence="3" key="2">
    <citation type="submission" date="2020-10" db="EMBL/GenBank/DDBJ databases">
        <authorList>
            <person name="Cooper E.A."/>
            <person name="Brenton Z.W."/>
            <person name="Flinn B.S."/>
            <person name="Jenkins J."/>
            <person name="Shu S."/>
            <person name="Flowers D."/>
            <person name="Luo F."/>
            <person name="Wang Y."/>
            <person name="Xia P."/>
            <person name="Barry K."/>
            <person name="Daum C."/>
            <person name="Lipzen A."/>
            <person name="Yoshinaga Y."/>
            <person name="Schmutz J."/>
            <person name="Saski C."/>
            <person name="Vermerris W."/>
            <person name="Kresovich S."/>
        </authorList>
    </citation>
    <scope>NUCLEOTIDE SEQUENCE</scope>
</reference>
<name>A0A921R1T6_SORBI</name>
<proteinExistence type="predicted"/>
<dbReference type="EMBL" id="CM027683">
    <property type="protein sequence ID" value="KAG0531706.1"/>
    <property type="molecule type" value="Genomic_DNA"/>
</dbReference>
<feature type="domain" description="KIB1-4 beta-propeller" evidence="2">
    <location>
        <begin position="78"/>
        <end position="411"/>
    </location>
</feature>
<dbReference type="Gene3D" id="1.20.1280.50">
    <property type="match status" value="1"/>
</dbReference>